<dbReference type="InterPro" id="IPR031160">
    <property type="entry name" value="F_BAR_dom"/>
</dbReference>
<dbReference type="EMBL" id="JAAAJB010000156">
    <property type="protein sequence ID" value="KAG0263686.1"/>
    <property type="molecule type" value="Genomic_DNA"/>
</dbReference>
<keyword evidence="1" id="KW-0343">GTPase activation</keyword>
<keyword evidence="7" id="KW-1185">Reference proteome</keyword>
<sequence>MFVQPQDAAHHHHHQHQVPSLDSQAHPDQDDGSGGETQSLSSTMMDFEHQDLKDADSDTRTLIHQLADLDDLASFLKKRSVMEAEYGANIVKGASALREAHRLSQEGKQGSYGDCWNKVLEMHERMGNNHLELSRDLQILSEELSIIYKETEKSRKQYKEAGSRQERILQEHDSDLEKAKVKYDTSTEEWERAILQKANDPTAPKRTLTKTMTMNIFRQPKSPGSLHKQEEEARIKAAAAHEQYKKQLAKVNDIRQYYFTTTLPSILKNVKDTIDEFDTALQYHLVRYGYMSEDYMMKDAMILNPIEGPELGLRELVMSVNKDGDLRAYVNSFSSSMIPCARTSAPYQEYTMAQSIINTRPVFGVDLAEQLVRDETDLPEIVVKCTQAIEQFGMDTMGIYRVSGIQSATNRLRAMFDKDCSAVDLENTDEYMDINSVASVLKSWFRELPDPLLTRELYPRFIEAAGM</sequence>
<feature type="domain" description="Rho-GAP" evidence="4">
    <location>
        <begin position="365"/>
        <end position="467"/>
    </location>
</feature>
<dbReference type="InterPro" id="IPR027267">
    <property type="entry name" value="AH/BAR_dom_sf"/>
</dbReference>
<dbReference type="PROSITE" id="PS50238">
    <property type="entry name" value="RHOGAP"/>
    <property type="match status" value="1"/>
</dbReference>
<dbReference type="GO" id="GO:0005096">
    <property type="term" value="F:GTPase activator activity"/>
    <property type="evidence" value="ECO:0007669"/>
    <property type="project" value="UniProtKB-KW"/>
</dbReference>
<comment type="caution">
    <text evidence="6">The sequence shown here is derived from an EMBL/GenBank/DDBJ whole genome shotgun (WGS) entry which is preliminary data.</text>
</comment>
<dbReference type="GO" id="GO:0005737">
    <property type="term" value="C:cytoplasm"/>
    <property type="evidence" value="ECO:0007669"/>
    <property type="project" value="TreeGrafter"/>
</dbReference>
<evidence type="ECO:0000259" key="5">
    <source>
        <dbReference type="PROSITE" id="PS51741"/>
    </source>
</evidence>
<evidence type="ECO:0000313" key="6">
    <source>
        <dbReference type="EMBL" id="KAG0263686.1"/>
    </source>
</evidence>
<feature type="domain" description="F-BAR" evidence="5">
    <location>
        <begin position="43"/>
        <end position="328"/>
    </location>
</feature>
<dbReference type="Pfam" id="PF00611">
    <property type="entry name" value="FCH"/>
    <property type="match status" value="1"/>
</dbReference>
<gene>
    <name evidence="6" type="ORF">DFQ27_001643</name>
</gene>
<evidence type="ECO:0000256" key="1">
    <source>
        <dbReference type="ARBA" id="ARBA00022468"/>
    </source>
</evidence>
<organism evidence="6 7">
    <name type="scientific">Actinomortierella ambigua</name>
    <dbReference type="NCBI Taxonomy" id="1343610"/>
    <lineage>
        <taxon>Eukaryota</taxon>
        <taxon>Fungi</taxon>
        <taxon>Fungi incertae sedis</taxon>
        <taxon>Mucoromycota</taxon>
        <taxon>Mortierellomycotina</taxon>
        <taxon>Mortierellomycetes</taxon>
        <taxon>Mortierellales</taxon>
        <taxon>Mortierellaceae</taxon>
        <taxon>Actinomortierella</taxon>
    </lineage>
</organism>
<dbReference type="Gene3D" id="1.10.555.10">
    <property type="entry name" value="Rho GTPase activation protein"/>
    <property type="match status" value="1"/>
</dbReference>
<evidence type="ECO:0000256" key="2">
    <source>
        <dbReference type="PROSITE-ProRule" id="PRU01077"/>
    </source>
</evidence>
<dbReference type="InterPro" id="IPR050729">
    <property type="entry name" value="Rho-GAP"/>
</dbReference>
<dbReference type="Proteomes" id="UP000807716">
    <property type="component" value="Unassembled WGS sequence"/>
</dbReference>
<dbReference type="PANTHER" id="PTHR23176:SF128">
    <property type="entry name" value="RHO GTPASE-ACTIVATING PROTEIN RGD1"/>
    <property type="match status" value="1"/>
</dbReference>
<keyword evidence="2" id="KW-0175">Coiled coil</keyword>
<dbReference type="PROSITE" id="PS51741">
    <property type="entry name" value="F_BAR"/>
    <property type="match status" value="1"/>
</dbReference>
<dbReference type="Gene3D" id="1.20.1270.60">
    <property type="entry name" value="Arfaptin homology (AH) domain/BAR domain"/>
    <property type="match status" value="1"/>
</dbReference>
<evidence type="ECO:0000256" key="3">
    <source>
        <dbReference type="SAM" id="MobiDB-lite"/>
    </source>
</evidence>
<dbReference type="AlphaFoldDB" id="A0A9P6U838"/>
<dbReference type="OrthoDB" id="79452at2759"/>
<dbReference type="InterPro" id="IPR000198">
    <property type="entry name" value="RhoGAP_dom"/>
</dbReference>
<proteinExistence type="predicted"/>
<dbReference type="Pfam" id="PF00620">
    <property type="entry name" value="RhoGAP"/>
    <property type="match status" value="1"/>
</dbReference>
<evidence type="ECO:0000259" key="4">
    <source>
        <dbReference type="PROSITE" id="PS50238"/>
    </source>
</evidence>
<name>A0A9P6U838_9FUNG</name>
<dbReference type="SUPFAM" id="SSF103657">
    <property type="entry name" value="BAR/IMD domain-like"/>
    <property type="match status" value="1"/>
</dbReference>
<protein>
    <submittedName>
        <fullName evidence="6">Uncharacterized protein</fullName>
    </submittedName>
</protein>
<dbReference type="PANTHER" id="PTHR23176">
    <property type="entry name" value="RHO/RAC/CDC GTPASE-ACTIVATING PROTEIN"/>
    <property type="match status" value="1"/>
</dbReference>
<dbReference type="GO" id="GO:0007165">
    <property type="term" value="P:signal transduction"/>
    <property type="evidence" value="ECO:0007669"/>
    <property type="project" value="InterPro"/>
</dbReference>
<evidence type="ECO:0000313" key="7">
    <source>
        <dbReference type="Proteomes" id="UP000807716"/>
    </source>
</evidence>
<reference evidence="6" key="1">
    <citation type="journal article" date="2020" name="Fungal Divers.">
        <title>Resolving the Mortierellaceae phylogeny through synthesis of multi-gene phylogenetics and phylogenomics.</title>
        <authorList>
            <person name="Vandepol N."/>
            <person name="Liber J."/>
            <person name="Desiro A."/>
            <person name="Na H."/>
            <person name="Kennedy M."/>
            <person name="Barry K."/>
            <person name="Grigoriev I.V."/>
            <person name="Miller A.N."/>
            <person name="O'Donnell K."/>
            <person name="Stajich J.E."/>
            <person name="Bonito G."/>
        </authorList>
    </citation>
    <scope>NUCLEOTIDE SEQUENCE</scope>
    <source>
        <strain evidence="6">BC1065</strain>
    </source>
</reference>
<feature type="region of interest" description="Disordered" evidence="3">
    <location>
        <begin position="1"/>
        <end position="40"/>
    </location>
</feature>
<dbReference type="InterPro" id="IPR008936">
    <property type="entry name" value="Rho_GTPase_activation_prot"/>
</dbReference>
<dbReference type="SMART" id="SM00324">
    <property type="entry name" value="RhoGAP"/>
    <property type="match status" value="1"/>
</dbReference>
<accession>A0A9P6U838</accession>
<dbReference type="InterPro" id="IPR001060">
    <property type="entry name" value="FCH_dom"/>
</dbReference>
<dbReference type="SUPFAM" id="SSF48350">
    <property type="entry name" value="GTPase activation domain, GAP"/>
    <property type="match status" value="1"/>
</dbReference>